<keyword evidence="1" id="KW-0808">Transferase</keyword>
<evidence type="ECO:0000313" key="1">
    <source>
        <dbReference type="EMBL" id="PWW10916.1"/>
    </source>
</evidence>
<dbReference type="PANTHER" id="PTHR34822">
    <property type="entry name" value="GRPB DOMAIN PROTEIN (AFU_ORTHOLOGUE AFUA_1G01530)"/>
    <property type="match status" value="1"/>
</dbReference>
<comment type="caution">
    <text evidence="1">The sequence shown here is derived from an EMBL/GenBank/DDBJ whole genome shotgun (WGS) entry which is preliminary data.</text>
</comment>
<reference evidence="1 2" key="1">
    <citation type="submission" date="2018-05" db="EMBL/GenBank/DDBJ databases">
        <title>Genomic Encyclopedia of Type Strains, Phase IV (KMG-IV): sequencing the most valuable type-strain genomes for metagenomic binning, comparative biology and taxonomic classification.</title>
        <authorList>
            <person name="Goeker M."/>
        </authorList>
    </citation>
    <scope>NUCLEOTIDE SEQUENCE [LARGE SCALE GENOMIC DNA]</scope>
    <source>
        <strain evidence="1 2">DSM 19579</strain>
    </source>
</reference>
<dbReference type="Gene3D" id="3.30.460.10">
    <property type="entry name" value="Beta Polymerase, domain 2"/>
    <property type="match status" value="1"/>
</dbReference>
<dbReference type="AlphaFoldDB" id="A0A317Q9B6"/>
<sequence>MRTITVVAYDPRWPEMFTAESQLLQQALPGGIAKAIHHIGSTSVPGLAAKPVVDILLEVPNLAELDACNTQMQQAGYIARGENGIAGRRYFVKGGEQRSHQVHAFVTGDEQITKHVAFRDYLLTNQQATEQYASVKYAAAQACNNDSQRYCELKAGFIEHHLQLAMLCRKW</sequence>
<evidence type="ECO:0000313" key="2">
    <source>
        <dbReference type="Proteomes" id="UP000246744"/>
    </source>
</evidence>
<organism evidence="1 2">
    <name type="scientific">Mangrovibacter plantisponsor</name>
    <dbReference type="NCBI Taxonomy" id="451513"/>
    <lineage>
        <taxon>Bacteria</taxon>
        <taxon>Pseudomonadati</taxon>
        <taxon>Pseudomonadota</taxon>
        <taxon>Gammaproteobacteria</taxon>
        <taxon>Enterobacterales</taxon>
        <taxon>Enterobacteriaceae</taxon>
        <taxon>Mangrovibacter</taxon>
    </lineage>
</organism>
<name>A0A317Q9B6_9ENTR</name>
<dbReference type="GO" id="GO:0016740">
    <property type="term" value="F:transferase activity"/>
    <property type="evidence" value="ECO:0007669"/>
    <property type="project" value="UniProtKB-KW"/>
</dbReference>
<keyword evidence="2" id="KW-1185">Reference proteome</keyword>
<gene>
    <name evidence="1" type="ORF">DES37_103293</name>
</gene>
<dbReference type="RefSeq" id="WP_110025242.1">
    <property type="nucleotide sequence ID" value="NZ_QGTS01000003.1"/>
</dbReference>
<dbReference type="OrthoDB" id="9799092at2"/>
<dbReference type="InterPro" id="IPR043519">
    <property type="entry name" value="NT_sf"/>
</dbReference>
<dbReference type="InterPro" id="IPR007344">
    <property type="entry name" value="GrpB/CoaE"/>
</dbReference>
<dbReference type="Pfam" id="PF04229">
    <property type="entry name" value="GrpB"/>
    <property type="match status" value="1"/>
</dbReference>
<dbReference type="PANTHER" id="PTHR34822:SF1">
    <property type="entry name" value="GRPB FAMILY PROTEIN"/>
    <property type="match status" value="1"/>
</dbReference>
<protein>
    <submittedName>
        <fullName evidence="1">GrpB-like predicted nucleotidyltransferase (UPF0157 family)</fullName>
    </submittedName>
</protein>
<dbReference type="Proteomes" id="UP000246744">
    <property type="component" value="Unassembled WGS sequence"/>
</dbReference>
<accession>A0A317Q9B6</accession>
<proteinExistence type="predicted"/>
<dbReference type="SUPFAM" id="SSF81301">
    <property type="entry name" value="Nucleotidyltransferase"/>
    <property type="match status" value="1"/>
</dbReference>
<dbReference type="EMBL" id="QGTS01000003">
    <property type="protein sequence ID" value="PWW10916.1"/>
    <property type="molecule type" value="Genomic_DNA"/>
</dbReference>